<dbReference type="Proteomes" id="UP000265520">
    <property type="component" value="Unassembled WGS sequence"/>
</dbReference>
<dbReference type="InterPro" id="IPR016102">
    <property type="entry name" value="Succinyl-CoA_synth-like"/>
</dbReference>
<dbReference type="GO" id="GO:0005829">
    <property type="term" value="C:cytosol"/>
    <property type="evidence" value="ECO:0007669"/>
    <property type="project" value="TreeGrafter"/>
</dbReference>
<dbReference type="EMBL" id="LXQA010102814">
    <property type="protein sequence ID" value="MCI16874.1"/>
    <property type="molecule type" value="Genomic_DNA"/>
</dbReference>
<dbReference type="AlphaFoldDB" id="A0A392PYG6"/>
<evidence type="ECO:0000256" key="1">
    <source>
        <dbReference type="ARBA" id="ARBA00011412"/>
    </source>
</evidence>
<dbReference type="InterPro" id="IPR002020">
    <property type="entry name" value="Citrate_synthase"/>
</dbReference>
<protein>
    <submittedName>
        <fullName evidence="2">ATP-citrate synthase beta chain protein 1-like</fullName>
    </submittedName>
</protein>
<dbReference type="PANTHER" id="PTHR23118:SF42">
    <property type="entry name" value="ATP-CITRATE SYNTHASE"/>
    <property type="match status" value="1"/>
</dbReference>
<accession>A0A392PYG6</accession>
<dbReference type="Gene3D" id="3.40.50.261">
    <property type="entry name" value="Succinyl-CoA synthetase domains"/>
    <property type="match status" value="1"/>
</dbReference>
<comment type="caution">
    <text evidence="2">The sequence shown here is derived from an EMBL/GenBank/DDBJ whole genome shotgun (WGS) entry which is preliminary data.</text>
</comment>
<name>A0A392PYG6_9FABA</name>
<sequence>AAASSMSALKQPTIRVVAIIAEGVPESDTKQLIAYARANNKVVVIGPATVGGIQAGAFKIGDTAGTIDNIIHSKLYRPGSVGFVSKSVCCHFLILLLALFSS</sequence>
<dbReference type="GO" id="GO:0006085">
    <property type="term" value="P:acetyl-CoA biosynthetic process"/>
    <property type="evidence" value="ECO:0007669"/>
    <property type="project" value="TreeGrafter"/>
</dbReference>
<organism evidence="2 3">
    <name type="scientific">Trifolium medium</name>
    <dbReference type="NCBI Taxonomy" id="97028"/>
    <lineage>
        <taxon>Eukaryota</taxon>
        <taxon>Viridiplantae</taxon>
        <taxon>Streptophyta</taxon>
        <taxon>Embryophyta</taxon>
        <taxon>Tracheophyta</taxon>
        <taxon>Spermatophyta</taxon>
        <taxon>Magnoliopsida</taxon>
        <taxon>eudicotyledons</taxon>
        <taxon>Gunneridae</taxon>
        <taxon>Pentapetalae</taxon>
        <taxon>rosids</taxon>
        <taxon>fabids</taxon>
        <taxon>Fabales</taxon>
        <taxon>Fabaceae</taxon>
        <taxon>Papilionoideae</taxon>
        <taxon>50 kb inversion clade</taxon>
        <taxon>NPAAA clade</taxon>
        <taxon>Hologalegina</taxon>
        <taxon>IRL clade</taxon>
        <taxon>Trifolieae</taxon>
        <taxon>Trifolium</taxon>
    </lineage>
</organism>
<dbReference type="GO" id="GO:0006633">
    <property type="term" value="P:fatty acid biosynthetic process"/>
    <property type="evidence" value="ECO:0007669"/>
    <property type="project" value="TreeGrafter"/>
</dbReference>
<dbReference type="Gene3D" id="3.40.50.720">
    <property type="entry name" value="NAD(P)-binding Rossmann-like Domain"/>
    <property type="match status" value="1"/>
</dbReference>
<proteinExistence type="predicted"/>
<comment type="subunit">
    <text evidence="1">Heterooctamer of 4 alpha and 4 beta chains.</text>
</comment>
<evidence type="ECO:0000313" key="2">
    <source>
        <dbReference type="EMBL" id="MCI16874.1"/>
    </source>
</evidence>
<reference evidence="2 3" key="1">
    <citation type="journal article" date="2018" name="Front. Plant Sci.">
        <title>Red Clover (Trifolium pratense) and Zigzag Clover (T. medium) - A Picture of Genomic Similarities and Differences.</title>
        <authorList>
            <person name="Dluhosova J."/>
            <person name="Istvanek J."/>
            <person name="Nedelnik J."/>
            <person name="Repkova J."/>
        </authorList>
    </citation>
    <scope>NUCLEOTIDE SEQUENCE [LARGE SCALE GENOMIC DNA]</scope>
    <source>
        <strain evidence="3">cv. 10/8</strain>
        <tissue evidence="2">Leaf</tissue>
    </source>
</reference>
<keyword evidence="3" id="KW-1185">Reference proteome</keyword>
<feature type="non-terminal residue" evidence="2">
    <location>
        <position position="1"/>
    </location>
</feature>
<dbReference type="PANTHER" id="PTHR23118">
    <property type="entry name" value="ATP-CITRATE SYNTHASE"/>
    <property type="match status" value="1"/>
</dbReference>
<dbReference type="GO" id="GO:0003878">
    <property type="term" value="F:ATP citrate synthase activity"/>
    <property type="evidence" value="ECO:0007669"/>
    <property type="project" value="TreeGrafter"/>
</dbReference>
<evidence type="ECO:0000313" key="3">
    <source>
        <dbReference type="Proteomes" id="UP000265520"/>
    </source>
</evidence>